<reference evidence="1 2" key="1">
    <citation type="submission" date="2018-02" db="EMBL/GenBank/DDBJ databases">
        <authorList>
            <person name="Aull H.G."/>
            <person name="Zack K.M."/>
            <person name="Garlena R.A."/>
            <person name="Russell D.A."/>
            <person name="Pope W.H."/>
            <person name="Jacobs-Sera D."/>
            <person name="Hatfull G.F."/>
        </authorList>
    </citation>
    <scope>NUCLEOTIDE SEQUENCE [LARGE SCALE GENOMIC DNA]</scope>
</reference>
<protein>
    <submittedName>
        <fullName evidence="1">Capsid maturation protease and MuF-like fusion protein</fullName>
    </submittedName>
</protein>
<dbReference type="OrthoDB" id="10696at10239"/>
<keyword evidence="1" id="KW-0378">Hydrolase</keyword>
<dbReference type="RefSeq" id="YP_009624259.1">
    <property type="nucleotide sequence ID" value="NC_042119.1"/>
</dbReference>
<dbReference type="GO" id="GO:0008233">
    <property type="term" value="F:peptidase activity"/>
    <property type="evidence" value="ECO:0007669"/>
    <property type="project" value="UniProtKB-KW"/>
</dbReference>
<proteinExistence type="predicted"/>
<evidence type="ECO:0000313" key="2">
    <source>
        <dbReference type="Proteomes" id="UP000241654"/>
    </source>
</evidence>
<name>A0A2P1CIZ1_9CAUD</name>
<keyword evidence="2" id="KW-1185">Reference proteome</keyword>
<dbReference type="Proteomes" id="UP000241654">
    <property type="component" value="Segment"/>
</dbReference>
<dbReference type="KEGG" id="vg:40101102"/>
<sequence length="394" mass="43381">MATVPTGRLERELRALYLRWVDGIADHADDLPSYIDQFQAESTELINRMGGQIARLGVQADFPAPRQLELSEVIGHAYDAMKQAAIKSGIATGLNARDIARAMLNSGLGKSYNQLERLARTEVVSAYWKNQWDQAEGLGLEMVWSSEHGPRTCEWCLAKDGMVVKDKTIRDHPNGRCTLRPRLPADLSRYKAPNPTVVSPVPRLETPRGITGWWLGQYGGGHAYLWNQLFRRGDLSAPWTDERTLARLNERTGSNVKNTLDSLAVTLANDAATVTRSGTAVWRGENSHEIWEGSPGDSVARTMLAPTSTSVDFKEAAGRLGDDGVLYALEMPSGSLVMPGQATEGELILVPGSRVMVKSDNMEDIEGVLTRVIRGIVLPPVVGDPYYSERTRRI</sequence>
<evidence type="ECO:0000313" key="1">
    <source>
        <dbReference type="EMBL" id="AVJ51142.1"/>
    </source>
</evidence>
<gene>
    <name evidence="1" type="primary">4</name>
    <name evidence="1" type="ORF">PBI_PIKMIN_4</name>
</gene>
<accession>A0A2P1CIZ1</accession>
<dbReference type="GeneID" id="40101102"/>
<dbReference type="GO" id="GO:0006508">
    <property type="term" value="P:proteolysis"/>
    <property type="evidence" value="ECO:0007669"/>
    <property type="project" value="UniProtKB-KW"/>
</dbReference>
<keyword evidence="1" id="KW-0645">Protease</keyword>
<organism evidence="1 2">
    <name type="scientific">Microbacterium phage Pikmin</name>
    <dbReference type="NCBI Taxonomy" id="2099444"/>
    <lineage>
        <taxon>Viruses</taxon>
        <taxon>Duplodnaviria</taxon>
        <taxon>Heunggongvirae</taxon>
        <taxon>Uroviricota</taxon>
        <taxon>Caudoviricetes</taxon>
        <taxon>Pikminvirus</taxon>
        <taxon>Pikminvirus pikmin</taxon>
    </lineage>
</organism>
<dbReference type="EMBL" id="MG944218">
    <property type="protein sequence ID" value="AVJ51142.1"/>
    <property type="molecule type" value="Genomic_DNA"/>
</dbReference>